<protein>
    <submittedName>
        <fullName evidence="1">20791_t:CDS:1</fullName>
    </submittedName>
</protein>
<evidence type="ECO:0000313" key="1">
    <source>
        <dbReference type="EMBL" id="CAG8813962.1"/>
    </source>
</evidence>
<accession>A0A9N9PGE7</accession>
<comment type="caution">
    <text evidence="1">The sequence shown here is derived from an EMBL/GenBank/DDBJ whole genome shotgun (WGS) entry which is preliminary data.</text>
</comment>
<evidence type="ECO:0000313" key="2">
    <source>
        <dbReference type="Proteomes" id="UP000789759"/>
    </source>
</evidence>
<organism evidence="1 2">
    <name type="scientific">Cetraspora pellucida</name>
    <dbReference type="NCBI Taxonomy" id="1433469"/>
    <lineage>
        <taxon>Eukaryota</taxon>
        <taxon>Fungi</taxon>
        <taxon>Fungi incertae sedis</taxon>
        <taxon>Mucoromycota</taxon>
        <taxon>Glomeromycotina</taxon>
        <taxon>Glomeromycetes</taxon>
        <taxon>Diversisporales</taxon>
        <taxon>Gigasporaceae</taxon>
        <taxon>Cetraspora</taxon>
    </lineage>
</organism>
<reference evidence="1" key="1">
    <citation type="submission" date="2021-06" db="EMBL/GenBank/DDBJ databases">
        <authorList>
            <person name="Kallberg Y."/>
            <person name="Tangrot J."/>
            <person name="Rosling A."/>
        </authorList>
    </citation>
    <scope>NUCLEOTIDE SEQUENCE</scope>
    <source>
        <strain evidence="1">FL966</strain>
    </source>
</reference>
<proteinExistence type="predicted"/>
<dbReference type="AlphaFoldDB" id="A0A9N9PGE7"/>
<keyword evidence="2" id="KW-1185">Reference proteome</keyword>
<gene>
    <name evidence="1" type="ORF">CPELLU_LOCUS18976</name>
</gene>
<sequence length="66" mass="7684">KKDFKKSLVVMQVLRVVNKKVSKNKTSDWPQDSLLVKALRHYINASSLWAKESIYKKDLVLIVLEL</sequence>
<dbReference type="EMBL" id="CAJVQA010041475">
    <property type="protein sequence ID" value="CAG8813962.1"/>
    <property type="molecule type" value="Genomic_DNA"/>
</dbReference>
<dbReference type="Proteomes" id="UP000789759">
    <property type="component" value="Unassembled WGS sequence"/>
</dbReference>
<name>A0A9N9PGE7_9GLOM</name>
<feature type="non-terminal residue" evidence="1">
    <location>
        <position position="1"/>
    </location>
</feature>